<feature type="region of interest" description="Disordered" evidence="1">
    <location>
        <begin position="1"/>
        <end position="21"/>
    </location>
</feature>
<organism evidence="2 3">
    <name type="scientific">Stylosanthes scabra</name>
    <dbReference type="NCBI Taxonomy" id="79078"/>
    <lineage>
        <taxon>Eukaryota</taxon>
        <taxon>Viridiplantae</taxon>
        <taxon>Streptophyta</taxon>
        <taxon>Embryophyta</taxon>
        <taxon>Tracheophyta</taxon>
        <taxon>Spermatophyta</taxon>
        <taxon>Magnoliopsida</taxon>
        <taxon>eudicotyledons</taxon>
        <taxon>Gunneridae</taxon>
        <taxon>Pentapetalae</taxon>
        <taxon>rosids</taxon>
        <taxon>fabids</taxon>
        <taxon>Fabales</taxon>
        <taxon>Fabaceae</taxon>
        <taxon>Papilionoideae</taxon>
        <taxon>50 kb inversion clade</taxon>
        <taxon>dalbergioids sensu lato</taxon>
        <taxon>Dalbergieae</taxon>
        <taxon>Pterocarpus clade</taxon>
        <taxon>Stylosanthes</taxon>
    </lineage>
</organism>
<gene>
    <name evidence="2" type="ORF">PIB30_056170</name>
</gene>
<proteinExistence type="predicted"/>
<evidence type="ECO:0000313" key="2">
    <source>
        <dbReference type="EMBL" id="MED6124129.1"/>
    </source>
</evidence>
<reference evidence="2 3" key="1">
    <citation type="journal article" date="2023" name="Plants (Basel)">
        <title>Bridging the Gap: Combining Genomics and Transcriptomics Approaches to Understand Stylosanthes scabra, an Orphan Legume from the Brazilian Caatinga.</title>
        <authorList>
            <person name="Ferreira-Neto J.R.C."/>
            <person name="da Silva M.D."/>
            <person name="Binneck E."/>
            <person name="de Melo N.F."/>
            <person name="da Silva R.H."/>
            <person name="de Melo A.L.T.M."/>
            <person name="Pandolfi V."/>
            <person name="Bustamante F.O."/>
            <person name="Brasileiro-Vidal A.C."/>
            <person name="Benko-Iseppon A.M."/>
        </authorList>
    </citation>
    <scope>NUCLEOTIDE SEQUENCE [LARGE SCALE GENOMIC DNA]</scope>
    <source>
        <tissue evidence="2">Leaves</tissue>
    </source>
</reference>
<sequence length="274" mass="29004">MDYLGAEGGAKQEDGAGQAGEFEQHRAGCAVVVGKSEASAAGKSNGVVVEIENNGAATGEMSSAGVNPEPAANQTGVIICWPASSSYAGTRTDNLINSTDLLPSGVKQSENEARLELRVASRIDSELIQKQLWHYSPPPSDDHNFHTRAPIDAPFSSFQERASSSNGHESSPIRINEGRGRKGDNKLEDALGAMGMEVVLGCSNGAVEPRICVLSLKSKYGLGLVKAKFGAEVAKESTRNEKNAKKSFKAKSRAYAYAPKEPVRTRCHALGITS</sequence>
<evidence type="ECO:0000313" key="3">
    <source>
        <dbReference type="Proteomes" id="UP001341840"/>
    </source>
</evidence>
<feature type="compositionally biased region" description="Polar residues" evidence="1">
    <location>
        <begin position="158"/>
        <end position="169"/>
    </location>
</feature>
<comment type="caution">
    <text evidence="2">The sequence shown here is derived from an EMBL/GenBank/DDBJ whole genome shotgun (WGS) entry which is preliminary data.</text>
</comment>
<dbReference type="Proteomes" id="UP001341840">
    <property type="component" value="Unassembled WGS sequence"/>
</dbReference>
<dbReference type="EMBL" id="JASCZI010030654">
    <property type="protein sequence ID" value="MED6124129.1"/>
    <property type="molecule type" value="Genomic_DNA"/>
</dbReference>
<feature type="region of interest" description="Disordered" evidence="1">
    <location>
        <begin position="158"/>
        <end position="182"/>
    </location>
</feature>
<name>A0ABU6RJL9_9FABA</name>
<keyword evidence="3" id="KW-1185">Reference proteome</keyword>
<protein>
    <submittedName>
        <fullName evidence="2">Uncharacterized protein</fullName>
    </submittedName>
</protein>
<evidence type="ECO:0000256" key="1">
    <source>
        <dbReference type="SAM" id="MobiDB-lite"/>
    </source>
</evidence>
<accession>A0ABU6RJL9</accession>